<sequence>MPSPETTEILFPAPTRFPPSVLSPHALPGTSPEAEQALLEILKHNHQNNHIFFNDKGYHNHVVHHMLAVYAMGANGELLREGYKNDEDYQRPLGKSPAQISDDNFVDHLGDGKYYQAYLEFFSSQLVTKGVDKMLEDYLYSKGANFNDRAEVDGSRQPEMFGRFMSGLMHPLIHVGYGLEFGLLGILAEGLAQSAVHQPTMSALVPRSYFDEAFYSNAVSAVMSGVSTLLRGTASGTFASVVPQSRDAGVSVFDVLALVLRDESLAAASTGILASESPLALVLKTKGDTIRKYSEMWSLDVVGSPNPDQEVNRKIEELAWAVSLIYGVSGWRGGPPFNANFTLMHLVTSSLFLPSISAYFPPHIIQIFLRSYFSVCLAIWVGQGRPSVEVTPEFVSKTDEFPQEPIGGRVMKPAKDTLTPETITPNPWLAIIQSALEHPDNHVCKVQRALGHWSRMFGGRPQGYWAKSPKENTVQLKGVELLDGTLFVRVAGMTQATKGWMREGQERGEWSLE</sequence>
<accession>A0ACB6ZNC0</accession>
<reference evidence="1" key="1">
    <citation type="submission" date="2019-10" db="EMBL/GenBank/DDBJ databases">
        <authorList>
            <consortium name="DOE Joint Genome Institute"/>
            <person name="Kuo A."/>
            <person name="Miyauchi S."/>
            <person name="Kiss E."/>
            <person name="Drula E."/>
            <person name="Kohler A."/>
            <person name="Sanchez-Garcia M."/>
            <person name="Andreopoulos B."/>
            <person name="Barry K.W."/>
            <person name="Bonito G."/>
            <person name="Buee M."/>
            <person name="Carver A."/>
            <person name="Chen C."/>
            <person name="Cichocki N."/>
            <person name="Clum A."/>
            <person name="Culley D."/>
            <person name="Crous P.W."/>
            <person name="Fauchery L."/>
            <person name="Girlanda M."/>
            <person name="Hayes R."/>
            <person name="Keri Z."/>
            <person name="Labutti K."/>
            <person name="Lipzen A."/>
            <person name="Lombard V."/>
            <person name="Magnuson J."/>
            <person name="Maillard F."/>
            <person name="Morin E."/>
            <person name="Murat C."/>
            <person name="Nolan M."/>
            <person name="Ohm R."/>
            <person name="Pangilinan J."/>
            <person name="Pereira M."/>
            <person name="Perotto S."/>
            <person name="Peter M."/>
            <person name="Riley R."/>
            <person name="Sitrit Y."/>
            <person name="Stielow B."/>
            <person name="Szollosi G."/>
            <person name="Zifcakova L."/>
            <person name="Stursova M."/>
            <person name="Spatafora J.W."/>
            <person name="Tedersoo L."/>
            <person name="Vaario L.-M."/>
            <person name="Yamada A."/>
            <person name="Yan M."/>
            <person name="Wang P."/>
            <person name="Xu J."/>
            <person name="Bruns T."/>
            <person name="Baldrian P."/>
            <person name="Vilgalys R."/>
            <person name="Henrissat B."/>
            <person name="Grigoriev I.V."/>
            <person name="Hibbett D."/>
            <person name="Nagy L.G."/>
            <person name="Martin F.M."/>
        </authorList>
    </citation>
    <scope>NUCLEOTIDE SEQUENCE</scope>
    <source>
        <strain evidence="1">P2</strain>
    </source>
</reference>
<gene>
    <name evidence="1" type="ORF">BDM02DRAFT_3092328</name>
</gene>
<dbReference type="Proteomes" id="UP000886501">
    <property type="component" value="Unassembled WGS sequence"/>
</dbReference>
<evidence type="ECO:0000313" key="2">
    <source>
        <dbReference type="Proteomes" id="UP000886501"/>
    </source>
</evidence>
<keyword evidence="2" id="KW-1185">Reference proteome</keyword>
<name>A0ACB6ZNC0_THEGA</name>
<proteinExistence type="predicted"/>
<protein>
    <submittedName>
        <fullName evidence="1">Uncharacterized protein</fullName>
    </submittedName>
</protein>
<organism evidence="1 2">
    <name type="scientific">Thelephora ganbajun</name>
    <name type="common">Ganba fungus</name>
    <dbReference type="NCBI Taxonomy" id="370292"/>
    <lineage>
        <taxon>Eukaryota</taxon>
        <taxon>Fungi</taxon>
        <taxon>Dikarya</taxon>
        <taxon>Basidiomycota</taxon>
        <taxon>Agaricomycotina</taxon>
        <taxon>Agaricomycetes</taxon>
        <taxon>Thelephorales</taxon>
        <taxon>Thelephoraceae</taxon>
        <taxon>Thelephora</taxon>
    </lineage>
</organism>
<reference evidence="1" key="2">
    <citation type="journal article" date="2020" name="Nat. Commun.">
        <title>Large-scale genome sequencing of mycorrhizal fungi provides insights into the early evolution of symbiotic traits.</title>
        <authorList>
            <person name="Miyauchi S."/>
            <person name="Kiss E."/>
            <person name="Kuo A."/>
            <person name="Drula E."/>
            <person name="Kohler A."/>
            <person name="Sanchez-Garcia M."/>
            <person name="Morin E."/>
            <person name="Andreopoulos B."/>
            <person name="Barry K.W."/>
            <person name="Bonito G."/>
            <person name="Buee M."/>
            <person name="Carver A."/>
            <person name="Chen C."/>
            <person name="Cichocki N."/>
            <person name="Clum A."/>
            <person name="Culley D."/>
            <person name="Crous P.W."/>
            <person name="Fauchery L."/>
            <person name="Girlanda M."/>
            <person name="Hayes R.D."/>
            <person name="Keri Z."/>
            <person name="LaButti K."/>
            <person name="Lipzen A."/>
            <person name="Lombard V."/>
            <person name="Magnuson J."/>
            <person name="Maillard F."/>
            <person name="Murat C."/>
            <person name="Nolan M."/>
            <person name="Ohm R.A."/>
            <person name="Pangilinan J."/>
            <person name="Pereira M.F."/>
            <person name="Perotto S."/>
            <person name="Peter M."/>
            <person name="Pfister S."/>
            <person name="Riley R."/>
            <person name="Sitrit Y."/>
            <person name="Stielow J.B."/>
            <person name="Szollosi G."/>
            <person name="Zifcakova L."/>
            <person name="Stursova M."/>
            <person name="Spatafora J.W."/>
            <person name="Tedersoo L."/>
            <person name="Vaario L.M."/>
            <person name="Yamada A."/>
            <person name="Yan M."/>
            <person name="Wang P."/>
            <person name="Xu J."/>
            <person name="Bruns T."/>
            <person name="Baldrian P."/>
            <person name="Vilgalys R."/>
            <person name="Dunand C."/>
            <person name="Henrissat B."/>
            <person name="Grigoriev I.V."/>
            <person name="Hibbett D."/>
            <person name="Nagy L.G."/>
            <person name="Martin F.M."/>
        </authorList>
    </citation>
    <scope>NUCLEOTIDE SEQUENCE</scope>
    <source>
        <strain evidence="1">P2</strain>
    </source>
</reference>
<evidence type="ECO:0000313" key="1">
    <source>
        <dbReference type="EMBL" id="KAF9650908.1"/>
    </source>
</evidence>
<comment type="caution">
    <text evidence="1">The sequence shown here is derived from an EMBL/GenBank/DDBJ whole genome shotgun (WGS) entry which is preliminary data.</text>
</comment>
<dbReference type="EMBL" id="MU117980">
    <property type="protein sequence ID" value="KAF9650908.1"/>
    <property type="molecule type" value="Genomic_DNA"/>
</dbReference>